<organism evidence="2 3">
    <name type="scientific">Marinobacterium stanieri</name>
    <dbReference type="NCBI Taxonomy" id="49186"/>
    <lineage>
        <taxon>Bacteria</taxon>
        <taxon>Pseudomonadati</taxon>
        <taxon>Pseudomonadota</taxon>
        <taxon>Gammaproteobacteria</taxon>
        <taxon>Oceanospirillales</taxon>
        <taxon>Oceanospirillaceae</taxon>
        <taxon>Marinobacterium</taxon>
    </lineage>
</organism>
<dbReference type="EC" id="6.3.5.-" evidence="1"/>
<dbReference type="HAMAP" id="MF_00122">
    <property type="entry name" value="GatC"/>
    <property type="match status" value="1"/>
</dbReference>
<keyword evidence="1" id="KW-0547">Nucleotide-binding</keyword>
<dbReference type="RefSeq" id="WP_010322878.1">
    <property type="nucleotide sequence ID" value="NZ_FTMN01000001.1"/>
</dbReference>
<dbReference type="Pfam" id="PF02686">
    <property type="entry name" value="GatC"/>
    <property type="match status" value="1"/>
</dbReference>
<dbReference type="PANTHER" id="PTHR15004">
    <property type="entry name" value="GLUTAMYL-TRNA(GLN) AMIDOTRANSFERASE SUBUNIT C, MITOCHONDRIAL"/>
    <property type="match status" value="1"/>
</dbReference>
<dbReference type="GO" id="GO:0005524">
    <property type="term" value="F:ATP binding"/>
    <property type="evidence" value="ECO:0007669"/>
    <property type="project" value="UniProtKB-KW"/>
</dbReference>
<accession>A0A1N6PAW2</accession>
<dbReference type="PANTHER" id="PTHR15004:SF0">
    <property type="entry name" value="GLUTAMYL-TRNA(GLN) AMIDOTRANSFERASE SUBUNIT C, MITOCHONDRIAL"/>
    <property type="match status" value="1"/>
</dbReference>
<dbReference type="GO" id="GO:0006450">
    <property type="term" value="P:regulation of translational fidelity"/>
    <property type="evidence" value="ECO:0007669"/>
    <property type="project" value="InterPro"/>
</dbReference>
<dbReference type="SUPFAM" id="SSF141000">
    <property type="entry name" value="Glu-tRNAGln amidotransferase C subunit"/>
    <property type="match status" value="1"/>
</dbReference>
<sequence length="95" mass="10410">MSLDRSEVEQIAHLARLQIDAADIDSYSDSLNSILNLVDQMQATNTDGVEPLAHPLDAVQRLRADEVSEVNQREALQAVAPATEEGLFLVPKVIE</sequence>
<dbReference type="GO" id="GO:0070681">
    <property type="term" value="P:glutaminyl-tRNAGln biosynthesis via transamidation"/>
    <property type="evidence" value="ECO:0007669"/>
    <property type="project" value="TreeGrafter"/>
</dbReference>
<keyword evidence="1" id="KW-0067">ATP-binding</keyword>
<dbReference type="InterPro" id="IPR036113">
    <property type="entry name" value="Asp/Glu-ADT_sf_sub_c"/>
</dbReference>
<dbReference type="eggNOG" id="COG0721">
    <property type="taxonomic scope" value="Bacteria"/>
</dbReference>
<dbReference type="GO" id="GO:0050566">
    <property type="term" value="F:asparaginyl-tRNA synthase (glutamine-hydrolyzing) activity"/>
    <property type="evidence" value="ECO:0007669"/>
    <property type="project" value="RHEA"/>
</dbReference>
<comment type="catalytic activity">
    <reaction evidence="1">
        <text>L-aspartyl-tRNA(Asn) + L-glutamine + ATP + H2O = L-asparaginyl-tRNA(Asn) + L-glutamate + ADP + phosphate + 2 H(+)</text>
        <dbReference type="Rhea" id="RHEA:14513"/>
        <dbReference type="Rhea" id="RHEA-COMP:9674"/>
        <dbReference type="Rhea" id="RHEA-COMP:9677"/>
        <dbReference type="ChEBI" id="CHEBI:15377"/>
        <dbReference type="ChEBI" id="CHEBI:15378"/>
        <dbReference type="ChEBI" id="CHEBI:29985"/>
        <dbReference type="ChEBI" id="CHEBI:30616"/>
        <dbReference type="ChEBI" id="CHEBI:43474"/>
        <dbReference type="ChEBI" id="CHEBI:58359"/>
        <dbReference type="ChEBI" id="CHEBI:78515"/>
        <dbReference type="ChEBI" id="CHEBI:78516"/>
        <dbReference type="ChEBI" id="CHEBI:456216"/>
    </reaction>
</comment>
<comment type="function">
    <text evidence="1">Allows the formation of correctly charged Asn-tRNA(Asn) or Gln-tRNA(Gln) through the transamidation of misacylated Asp-tRNA(Asn) or Glu-tRNA(Gln) in organisms which lack either or both of asparaginyl-tRNA or glutaminyl-tRNA synthetases. The reaction takes place in the presence of glutamine and ATP through an activated phospho-Asp-tRNA(Asn) or phospho-Glu-tRNA(Gln).</text>
</comment>
<proteinExistence type="inferred from homology"/>
<name>A0A1N6PAW2_9GAMM</name>
<keyword evidence="1" id="KW-0648">Protein biosynthesis</keyword>
<reference evidence="2 3" key="1">
    <citation type="submission" date="2017-01" db="EMBL/GenBank/DDBJ databases">
        <authorList>
            <person name="Mah S.A."/>
            <person name="Swanson W.J."/>
            <person name="Moy G.W."/>
            <person name="Vacquier V.D."/>
        </authorList>
    </citation>
    <scope>NUCLEOTIDE SEQUENCE [LARGE SCALE GENOMIC DNA]</scope>
    <source>
        <strain evidence="2 3">DSM 7027</strain>
    </source>
</reference>
<dbReference type="NCBIfam" id="TIGR00135">
    <property type="entry name" value="gatC"/>
    <property type="match status" value="1"/>
</dbReference>
<protein>
    <recommendedName>
        <fullName evidence="1">Aspartyl/glutamyl-tRNA(Asn/Gln) amidotransferase subunit C</fullName>
        <shortName evidence="1">Asp/Glu-ADT subunit C</shortName>
        <ecNumber evidence="1">6.3.5.-</ecNumber>
    </recommendedName>
</protein>
<dbReference type="GO" id="GO:0050567">
    <property type="term" value="F:glutaminyl-tRNA synthase (glutamine-hydrolyzing) activity"/>
    <property type="evidence" value="ECO:0007669"/>
    <property type="project" value="UniProtKB-UniRule"/>
</dbReference>
<keyword evidence="3" id="KW-1185">Reference proteome</keyword>
<dbReference type="STRING" id="49186.SAMN05421647_101911"/>
<dbReference type="AlphaFoldDB" id="A0A1N6PAW2"/>
<evidence type="ECO:0000256" key="1">
    <source>
        <dbReference type="HAMAP-Rule" id="MF_00122"/>
    </source>
</evidence>
<keyword evidence="1" id="KW-0436">Ligase</keyword>
<comment type="similarity">
    <text evidence="1">Belongs to the GatC family.</text>
</comment>
<dbReference type="Gene3D" id="1.10.20.60">
    <property type="entry name" value="Glu-tRNAGln amidotransferase C subunit, N-terminal domain"/>
    <property type="match status" value="1"/>
</dbReference>
<dbReference type="Proteomes" id="UP000186895">
    <property type="component" value="Unassembled WGS sequence"/>
</dbReference>
<evidence type="ECO:0000313" key="3">
    <source>
        <dbReference type="Proteomes" id="UP000186895"/>
    </source>
</evidence>
<gene>
    <name evidence="1" type="primary">gatC</name>
    <name evidence="2" type="ORF">SAMN05421647_101911</name>
</gene>
<comment type="catalytic activity">
    <reaction evidence="1">
        <text>L-glutamyl-tRNA(Gln) + L-glutamine + ATP + H2O = L-glutaminyl-tRNA(Gln) + L-glutamate + ADP + phosphate + H(+)</text>
        <dbReference type="Rhea" id="RHEA:17521"/>
        <dbReference type="Rhea" id="RHEA-COMP:9681"/>
        <dbReference type="Rhea" id="RHEA-COMP:9684"/>
        <dbReference type="ChEBI" id="CHEBI:15377"/>
        <dbReference type="ChEBI" id="CHEBI:15378"/>
        <dbReference type="ChEBI" id="CHEBI:29985"/>
        <dbReference type="ChEBI" id="CHEBI:30616"/>
        <dbReference type="ChEBI" id="CHEBI:43474"/>
        <dbReference type="ChEBI" id="CHEBI:58359"/>
        <dbReference type="ChEBI" id="CHEBI:78520"/>
        <dbReference type="ChEBI" id="CHEBI:78521"/>
        <dbReference type="ChEBI" id="CHEBI:456216"/>
    </reaction>
</comment>
<comment type="subunit">
    <text evidence="1">Heterotrimer of A, B and C subunits.</text>
</comment>
<evidence type="ECO:0000313" key="2">
    <source>
        <dbReference type="EMBL" id="SIQ01510.1"/>
    </source>
</evidence>
<dbReference type="InterPro" id="IPR003837">
    <property type="entry name" value="GatC"/>
</dbReference>
<dbReference type="GO" id="GO:0016740">
    <property type="term" value="F:transferase activity"/>
    <property type="evidence" value="ECO:0007669"/>
    <property type="project" value="UniProtKB-KW"/>
</dbReference>
<dbReference type="EMBL" id="FTMN01000001">
    <property type="protein sequence ID" value="SIQ01510.1"/>
    <property type="molecule type" value="Genomic_DNA"/>
</dbReference>
<keyword evidence="2" id="KW-0808">Transferase</keyword>
<dbReference type="GO" id="GO:0006412">
    <property type="term" value="P:translation"/>
    <property type="evidence" value="ECO:0007669"/>
    <property type="project" value="UniProtKB-UniRule"/>
</dbReference>